<keyword evidence="3" id="KW-1185">Reference proteome</keyword>
<feature type="compositionally biased region" description="Low complexity" evidence="1">
    <location>
        <begin position="372"/>
        <end position="389"/>
    </location>
</feature>
<dbReference type="InterPro" id="IPR017956">
    <property type="entry name" value="AT_hook_DNA-bd_motif"/>
</dbReference>
<dbReference type="KEGG" id="adl:AURDEDRAFT_131152"/>
<organism evidence="2 3">
    <name type="scientific">Auricularia subglabra (strain TFB-10046 / SS5)</name>
    <name type="common">White-rot fungus</name>
    <name type="synonym">Auricularia delicata (strain TFB10046)</name>
    <dbReference type="NCBI Taxonomy" id="717982"/>
    <lineage>
        <taxon>Eukaryota</taxon>
        <taxon>Fungi</taxon>
        <taxon>Dikarya</taxon>
        <taxon>Basidiomycota</taxon>
        <taxon>Agaricomycotina</taxon>
        <taxon>Agaricomycetes</taxon>
        <taxon>Auriculariales</taxon>
        <taxon>Auriculariaceae</taxon>
        <taxon>Auricularia</taxon>
    </lineage>
</organism>
<feature type="region of interest" description="Disordered" evidence="1">
    <location>
        <begin position="352"/>
        <end position="415"/>
    </location>
</feature>
<evidence type="ECO:0008006" key="4">
    <source>
        <dbReference type="Google" id="ProtNLM"/>
    </source>
</evidence>
<evidence type="ECO:0000313" key="2">
    <source>
        <dbReference type="EMBL" id="EJD34467.1"/>
    </source>
</evidence>
<reference evidence="3" key="1">
    <citation type="journal article" date="2012" name="Science">
        <title>The Paleozoic origin of enzymatic lignin decomposition reconstructed from 31 fungal genomes.</title>
        <authorList>
            <person name="Floudas D."/>
            <person name="Binder M."/>
            <person name="Riley R."/>
            <person name="Barry K."/>
            <person name="Blanchette R.A."/>
            <person name="Henrissat B."/>
            <person name="Martinez A.T."/>
            <person name="Otillar R."/>
            <person name="Spatafora J.W."/>
            <person name="Yadav J.S."/>
            <person name="Aerts A."/>
            <person name="Benoit I."/>
            <person name="Boyd A."/>
            <person name="Carlson A."/>
            <person name="Copeland A."/>
            <person name="Coutinho P.M."/>
            <person name="de Vries R.P."/>
            <person name="Ferreira P."/>
            <person name="Findley K."/>
            <person name="Foster B."/>
            <person name="Gaskell J."/>
            <person name="Glotzer D."/>
            <person name="Gorecki P."/>
            <person name="Heitman J."/>
            <person name="Hesse C."/>
            <person name="Hori C."/>
            <person name="Igarashi K."/>
            <person name="Jurgens J.A."/>
            <person name="Kallen N."/>
            <person name="Kersten P."/>
            <person name="Kohler A."/>
            <person name="Kuees U."/>
            <person name="Kumar T.K.A."/>
            <person name="Kuo A."/>
            <person name="LaButti K."/>
            <person name="Larrondo L.F."/>
            <person name="Lindquist E."/>
            <person name="Ling A."/>
            <person name="Lombard V."/>
            <person name="Lucas S."/>
            <person name="Lundell T."/>
            <person name="Martin R."/>
            <person name="McLaughlin D.J."/>
            <person name="Morgenstern I."/>
            <person name="Morin E."/>
            <person name="Murat C."/>
            <person name="Nagy L.G."/>
            <person name="Nolan M."/>
            <person name="Ohm R.A."/>
            <person name="Patyshakuliyeva A."/>
            <person name="Rokas A."/>
            <person name="Ruiz-Duenas F.J."/>
            <person name="Sabat G."/>
            <person name="Salamov A."/>
            <person name="Samejima M."/>
            <person name="Schmutz J."/>
            <person name="Slot J.C."/>
            <person name="St John F."/>
            <person name="Stenlid J."/>
            <person name="Sun H."/>
            <person name="Sun S."/>
            <person name="Syed K."/>
            <person name="Tsang A."/>
            <person name="Wiebenga A."/>
            <person name="Young D."/>
            <person name="Pisabarro A."/>
            <person name="Eastwood D.C."/>
            <person name="Martin F."/>
            <person name="Cullen D."/>
            <person name="Grigoriev I.V."/>
            <person name="Hibbett D.S."/>
        </authorList>
    </citation>
    <scope>NUCLEOTIDE SEQUENCE [LARGE SCALE GENOMIC DNA]</scope>
    <source>
        <strain evidence="3">TFB10046</strain>
    </source>
</reference>
<accession>J0WRB0</accession>
<dbReference type="SMART" id="SM00384">
    <property type="entry name" value="AT_hook"/>
    <property type="match status" value="4"/>
</dbReference>
<feature type="region of interest" description="Disordered" evidence="1">
    <location>
        <begin position="83"/>
        <end position="315"/>
    </location>
</feature>
<dbReference type="EMBL" id="JH687944">
    <property type="protein sequence ID" value="EJD34467.1"/>
    <property type="molecule type" value="Genomic_DNA"/>
</dbReference>
<dbReference type="GO" id="GO:0003677">
    <property type="term" value="F:DNA binding"/>
    <property type="evidence" value="ECO:0007669"/>
    <property type="project" value="InterPro"/>
</dbReference>
<protein>
    <recommendedName>
        <fullName evidence="4">Zn(2)-C6 fungal-type domain-containing protein</fullName>
    </recommendedName>
</protein>
<evidence type="ECO:0000313" key="3">
    <source>
        <dbReference type="Proteomes" id="UP000006514"/>
    </source>
</evidence>
<feature type="compositionally biased region" description="Basic residues" evidence="1">
    <location>
        <begin position="398"/>
        <end position="409"/>
    </location>
</feature>
<feature type="compositionally biased region" description="Low complexity" evidence="1">
    <location>
        <begin position="189"/>
        <end position="217"/>
    </location>
</feature>
<feature type="compositionally biased region" description="Low complexity" evidence="1">
    <location>
        <begin position="253"/>
        <end position="292"/>
    </location>
</feature>
<feature type="compositionally biased region" description="Low complexity" evidence="1">
    <location>
        <begin position="98"/>
        <end position="113"/>
    </location>
</feature>
<dbReference type="InParanoid" id="J0WRB0"/>
<name>J0WRB0_AURST</name>
<gene>
    <name evidence="2" type="ORF">AURDEDRAFT_131152</name>
</gene>
<dbReference type="PRINTS" id="PR00929">
    <property type="entry name" value="ATHOOK"/>
</dbReference>
<feature type="compositionally biased region" description="Basic residues" evidence="1">
    <location>
        <begin position="154"/>
        <end position="163"/>
    </location>
</feature>
<feature type="compositionally biased region" description="Low complexity" evidence="1">
    <location>
        <begin position="166"/>
        <end position="175"/>
    </location>
</feature>
<evidence type="ECO:0000256" key="1">
    <source>
        <dbReference type="SAM" id="MobiDB-lite"/>
    </source>
</evidence>
<dbReference type="Proteomes" id="UP000006514">
    <property type="component" value="Unassembled WGS sequence"/>
</dbReference>
<sequence length="480" mass="49934">MEDLPASMRDLALVCDNNTQMMQTVFALVKDKDPGLWSDGFRLGGNSDLPPEEEARFKEFLDLFIECWTIYCTGTEEAPLSDIQTNAGPASPPGIPFSAAADVSAPAAPSAVPQQGPGRASDAASSAPPKRKPGRPRKEPPAEGSAAPSAPPEKKRRGRPRKPRPADASATSSAPPEKKRRGRPPKKPVGPADAADARAPSSPAAEANAPAAPSAAPKTGPGQPSTERSADASAPAPAPQEQKKRGRPPKKPVAPADAADASAPSSPEAEAADARAPSSPAAEANAPAAPSKVSLGKRKRAPSDAGSSRATSYTTAGTVLNCVTHGRDCVISNPGHACQRCKRAKIKCSLVQNTKQRKPPRRRSATPGFSLASTSRASTAEATSPPASTDGGEEWSQRPRKARAKKARTRTPELPTDVGDWLAPLSSLAAGDGNVFLVTDPSISSLAMVESSSLHYDAAFRECMTMLEGKDYALPSYLQS</sequence>
<dbReference type="OMA" id="DTSDICT"/>
<feature type="compositionally biased region" description="Basic residues" evidence="1">
    <location>
        <begin position="355"/>
        <end position="364"/>
    </location>
</feature>
<dbReference type="AlphaFoldDB" id="J0WRB0"/>
<proteinExistence type="predicted"/>
<feature type="compositionally biased region" description="Polar residues" evidence="1">
    <location>
        <begin position="305"/>
        <end position="315"/>
    </location>
</feature>